<evidence type="ECO:0000256" key="11">
    <source>
        <dbReference type="ARBA" id="ARBA00022824"/>
    </source>
</evidence>
<feature type="region of interest" description="Disordered" evidence="16">
    <location>
        <begin position="500"/>
        <end position="561"/>
    </location>
</feature>
<dbReference type="SMART" id="SM00184">
    <property type="entry name" value="RING"/>
    <property type="match status" value="1"/>
</dbReference>
<dbReference type="EMBL" id="LR023310">
    <property type="protein sequence ID" value="SVE92929.1"/>
    <property type="molecule type" value="mRNA"/>
</dbReference>
<keyword evidence="9 15" id="KW-0863">Zinc-finger</keyword>
<keyword evidence="11" id="KW-0256">Endoplasmic reticulum</keyword>
<dbReference type="GO" id="GO:0016567">
    <property type="term" value="P:protein ubiquitination"/>
    <property type="evidence" value="ECO:0007669"/>
    <property type="project" value="UniProtKB-UniPathway"/>
</dbReference>
<keyword evidence="7 17" id="KW-0812">Transmembrane</keyword>
<keyword evidence="6" id="KW-0808">Transferase</keyword>
<dbReference type="SUPFAM" id="SSF57850">
    <property type="entry name" value="RING/U-box"/>
    <property type="match status" value="1"/>
</dbReference>
<keyword evidence="8" id="KW-0479">Metal-binding</keyword>
<evidence type="ECO:0000259" key="18">
    <source>
        <dbReference type="PROSITE" id="PS50089"/>
    </source>
</evidence>
<dbReference type="GO" id="GO:0008270">
    <property type="term" value="F:zinc ion binding"/>
    <property type="evidence" value="ECO:0007669"/>
    <property type="project" value="UniProtKB-KW"/>
</dbReference>
<evidence type="ECO:0000256" key="8">
    <source>
        <dbReference type="ARBA" id="ARBA00022723"/>
    </source>
</evidence>
<feature type="compositionally biased region" description="Low complexity" evidence="16">
    <location>
        <begin position="522"/>
        <end position="538"/>
    </location>
</feature>
<comment type="pathway">
    <text evidence="3">Protein modification; protein ubiquitination.</text>
</comment>
<feature type="region of interest" description="Disordered" evidence="16">
    <location>
        <begin position="339"/>
        <end position="383"/>
    </location>
</feature>
<evidence type="ECO:0000256" key="1">
    <source>
        <dbReference type="ARBA" id="ARBA00000900"/>
    </source>
</evidence>
<evidence type="ECO:0000256" key="2">
    <source>
        <dbReference type="ARBA" id="ARBA00004477"/>
    </source>
</evidence>
<gene>
    <name evidence="19" type="primary">EOG090X03TK</name>
</gene>
<dbReference type="FunFam" id="3.30.40.10:FF:000088">
    <property type="entry name" value="E3 ubiquitin-protein ligase synoviolin"/>
    <property type="match status" value="1"/>
</dbReference>
<feature type="transmembrane region" description="Helical" evidence="17">
    <location>
        <begin position="43"/>
        <end position="60"/>
    </location>
</feature>
<comment type="similarity">
    <text evidence="4">Belongs to the HRD1 family.</text>
</comment>
<evidence type="ECO:0000256" key="13">
    <source>
        <dbReference type="ARBA" id="ARBA00022989"/>
    </source>
</evidence>
<evidence type="ECO:0000256" key="6">
    <source>
        <dbReference type="ARBA" id="ARBA00022679"/>
    </source>
</evidence>
<reference evidence="19" key="1">
    <citation type="submission" date="2018-08" db="EMBL/GenBank/DDBJ databases">
        <authorList>
            <person name="Cornetti L."/>
        </authorList>
    </citation>
    <scope>NUCLEOTIDE SEQUENCE</scope>
    <source>
        <strain evidence="19">DE-FRO-2-1</strain>
    </source>
</reference>
<evidence type="ECO:0000256" key="16">
    <source>
        <dbReference type="SAM" id="MobiDB-lite"/>
    </source>
</evidence>
<dbReference type="Pfam" id="PF13639">
    <property type="entry name" value="zf-RING_2"/>
    <property type="match status" value="1"/>
</dbReference>
<keyword evidence="13 17" id="KW-1133">Transmembrane helix</keyword>
<dbReference type="PANTHER" id="PTHR22763">
    <property type="entry name" value="RING ZINC FINGER PROTEIN"/>
    <property type="match status" value="1"/>
</dbReference>
<proteinExistence type="evidence at transcript level"/>
<evidence type="ECO:0000256" key="3">
    <source>
        <dbReference type="ARBA" id="ARBA00004906"/>
    </source>
</evidence>
<feature type="transmembrane region" description="Helical" evidence="17">
    <location>
        <begin position="213"/>
        <end position="237"/>
    </location>
</feature>
<dbReference type="AlphaFoldDB" id="A0A4Y7NI92"/>
<evidence type="ECO:0000256" key="4">
    <source>
        <dbReference type="ARBA" id="ARBA00010089"/>
    </source>
</evidence>
<evidence type="ECO:0000256" key="7">
    <source>
        <dbReference type="ARBA" id="ARBA00022692"/>
    </source>
</evidence>
<evidence type="ECO:0000256" key="10">
    <source>
        <dbReference type="ARBA" id="ARBA00022786"/>
    </source>
</evidence>
<keyword evidence="10" id="KW-0833">Ubl conjugation pathway</keyword>
<dbReference type="InterPro" id="IPR058051">
    <property type="entry name" value="Znf_RING_synoviolin"/>
</dbReference>
<sequence length="576" mass="64890">MRIELVILGSLILSTSVVGNAYFQKKQFYPSVVHITKSNPSMMVMYIQALVIVVLLGKLMKRVFFGQLRAAEVEHLIDRSWYAITETCLAFTVFREDFSTKFVALFTVLLFLKAFHWLVEDRVDYMERSPNISWIFHCRVTSLLFVLGLLDWHFVQVAYEATLKQGASVQLVFGFEYAILLTMVAMVTVKYALHTYDINRENPWEDKAVFLLYAELAIGFVKVILYMMFMLIMIRVYTLPLFAVRPMYLAMRSFKKALSDVVLSRRAIRNLNTLYPDATPEDLANTDTVCIICREEMVTGAKKLPCNHIFHATCLRSWFQRQQTCPTCRLEVLRAPGATNAQAQQAPDANRQPPQAAPRPQPAAPQAPPAPQPVPFIPPPNFGFPFPMPNPPVNMQPQAANDIRGATDNTQRPVMPPPLVLPPFIPFVVPPPRPPANLGALSEAELRAMEGQERRHLESRIRVLRDIQTLLDAAVLQMNQYGVLVARLEQEGRVNNANDASTATATENPIATNPQPAEPEISVSNSSNTAATSTSGPSNPEPELEVLTPEEETNLSDQERLRRRRLQRFMNGAEQN</sequence>
<dbReference type="GO" id="GO:0005789">
    <property type="term" value="C:endoplasmic reticulum membrane"/>
    <property type="evidence" value="ECO:0007669"/>
    <property type="project" value="UniProtKB-SubCell"/>
</dbReference>
<evidence type="ECO:0000256" key="5">
    <source>
        <dbReference type="ARBA" id="ARBA00012483"/>
    </source>
</evidence>
<keyword evidence="12" id="KW-0862">Zinc</keyword>
<dbReference type="UniPathway" id="UPA00143"/>
<dbReference type="InterPro" id="IPR013083">
    <property type="entry name" value="Znf_RING/FYVE/PHD"/>
</dbReference>
<evidence type="ECO:0000256" key="9">
    <source>
        <dbReference type="ARBA" id="ARBA00022771"/>
    </source>
</evidence>
<comment type="catalytic activity">
    <reaction evidence="1">
        <text>S-ubiquitinyl-[E2 ubiquitin-conjugating enzyme]-L-cysteine + [acceptor protein]-L-lysine = [E2 ubiquitin-conjugating enzyme]-L-cysteine + N(6)-ubiquitinyl-[acceptor protein]-L-lysine.</text>
        <dbReference type="EC" id="2.3.2.27"/>
    </reaction>
</comment>
<evidence type="ECO:0000256" key="15">
    <source>
        <dbReference type="PROSITE-ProRule" id="PRU00175"/>
    </source>
</evidence>
<dbReference type="InterPro" id="IPR001841">
    <property type="entry name" value="Znf_RING"/>
</dbReference>
<dbReference type="InterPro" id="IPR050731">
    <property type="entry name" value="HRD1_E3_ubiq-ligases"/>
</dbReference>
<organism evidence="19">
    <name type="scientific">Moina brachiata</name>
    <dbReference type="NCBI Taxonomy" id="675436"/>
    <lineage>
        <taxon>Eukaryota</taxon>
        <taxon>Metazoa</taxon>
        <taxon>Ecdysozoa</taxon>
        <taxon>Arthropoda</taxon>
        <taxon>Crustacea</taxon>
        <taxon>Branchiopoda</taxon>
        <taxon>Diplostraca</taxon>
        <taxon>Cladocera</taxon>
        <taxon>Anomopoda</taxon>
        <taxon>Moinidae</taxon>
        <taxon>Moina</taxon>
    </lineage>
</organism>
<feature type="transmembrane region" description="Helical" evidence="17">
    <location>
        <begin position="102"/>
        <end position="119"/>
    </location>
</feature>
<comment type="subcellular location">
    <subcellularLocation>
        <location evidence="2">Endoplasmic reticulum membrane</location>
        <topology evidence="2">Multi-pass membrane protein</topology>
    </subcellularLocation>
</comment>
<protein>
    <recommendedName>
        <fullName evidence="5">RING-type E3 ubiquitin transferase</fullName>
        <ecNumber evidence="5">2.3.2.27</ecNumber>
    </recommendedName>
</protein>
<feature type="compositionally biased region" description="Pro residues" evidence="16">
    <location>
        <begin position="355"/>
        <end position="383"/>
    </location>
</feature>
<dbReference type="InterPro" id="IPR057992">
    <property type="entry name" value="TPR_SYVN1_N"/>
</dbReference>
<dbReference type="CDD" id="cd16479">
    <property type="entry name" value="RING-H2_synoviolin"/>
    <property type="match status" value="1"/>
</dbReference>
<dbReference type="EC" id="2.3.2.27" evidence="5"/>
<dbReference type="GO" id="GO:0061630">
    <property type="term" value="F:ubiquitin protein ligase activity"/>
    <property type="evidence" value="ECO:0007669"/>
    <property type="project" value="UniProtKB-EC"/>
</dbReference>
<feature type="transmembrane region" description="Helical" evidence="17">
    <location>
        <begin position="171"/>
        <end position="193"/>
    </location>
</feature>
<dbReference type="PANTHER" id="PTHR22763:SF184">
    <property type="entry name" value="E3 UBIQUITIN-PROTEIN LIGASE SYNOVIOLIN"/>
    <property type="match status" value="1"/>
</dbReference>
<name>A0A4Y7NI92_9CRUS</name>
<evidence type="ECO:0000256" key="17">
    <source>
        <dbReference type="SAM" id="Phobius"/>
    </source>
</evidence>
<evidence type="ECO:0000256" key="12">
    <source>
        <dbReference type="ARBA" id="ARBA00022833"/>
    </source>
</evidence>
<evidence type="ECO:0000313" key="19">
    <source>
        <dbReference type="EMBL" id="SVE92929.1"/>
    </source>
</evidence>
<dbReference type="GO" id="GO:0043161">
    <property type="term" value="P:proteasome-mediated ubiquitin-dependent protein catabolic process"/>
    <property type="evidence" value="ECO:0007669"/>
    <property type="project" value="TreeGrafter"/>
</dbReference>
<feature type="compositionally biased region" description="Acidic residues" evidence="16">
    <location>
        <begin position="542"/>
        <end position="554"/>
    </location>
</feature>
<dbReference type="GO" id="GO:0036503">
    <property type="term" value="P:ERAD pathway"/>
    <property type="evidence" value="ECO:0007669"/>
    <property type="project" value="TreeGrafter"/>
</dbReference>
<dbReference type="Gene3D" id="3.30.40.10">
    <property type="entry name" value="Zinc/RING finger domain, C3HC4 (zinc finger)"/>
    <property type="match status" value="1"/>
</dbReference>
<feature type="compositionally biased region" description="Low complexity" evidence="16">
    <location>
        <begin position="340"/>
        <end position="354"/>
    </location>
</feature>
<accession>A0A4Y7NI92</accession>
<dbReference type="PROSITE" id="PS50089">
    <property type="entry name" value="ZF_RING_2"/>
    <property type="match status" value="1"/>
</dbReference>
<keyword evidence="14 17" id="KW-0472">Membrane</keyword>
<dbReference type="Pfam" id="PF25563">
    <property type="entry name" value="TPR_SYVN1_N"/>
    <property type="match status" value="1"/>
</dbReference>
<feature type="domain" description="RING-type" evidence="18">
    <location>
        <begin position="290"/>
        <end position="329"/>
    </location>
</feature>
<evidence type="ECO:0000256" key="14">
    <source>
        <dbReference type="ARBA" id="ARBA00023136"/>
    </source>
</evidence>